<dbReference type="SUPFAM" id="SSF51735">
    <property type="entry name" value="NAD(P)-binding Rossmann-fold domains"/>
    <property type="match status" value="1"/>
</dbReference>
<dbReference type="InterPro" id="IPR002347">
    <property type="entry name" value="SDR_fam"/>
</dbReference>
<sequence>MDLGLKGQVAIVTGGSEGIGRATALRLAEEGARVAIAARRPDVLASAEREIRDRGGEVLAIVADVTKPADVERLVAETVARFGRLDILVNNAGTGRANHFEEVDDELWQADLDLKLHAAIRTTRAALPHLKQQRGGRIINVTTPAGKQPGARSLPTSVSRAAGIALTKALSKDLAEHGILVNTVCVGVIKSGQQRRNAERRGLSPDEHYAALGKNVPLGRVGEAEEVANVIAFLASRAASYVTGTSINVDGGTSGTV</sequence>
<dbReference type="AlphaFoldDB" id="A0A150QZ24"/>
<proteinExistence type="inferred from homology"/>
<dbReference type="Pfam" id="PF13561">
    <property type="entry name" value="adh_short_C2"/>
    <property type="match status" value="1"/>
</dbReference>
<gene>
    <name evidence="2" type="ORF">BE15_41870</name>
</gene>
<dbReference type="Gene3D" id="3.40.50.720">
    <property type="entry name" value="NAD(P)-binding Rossmann-like Domain"/>
    <property type="match status" value="1"/>
</dbReference>
<dbReference type="OrthoDB" id="9804774at2"/>
<dbReference type="EMBL" id="JEMA01000225">
    <property type="protein sequence ID" value="KYF72956.1"/>
    <property type="molecule type" value="Genomic_DNA"/>
</dbReference>
<dbReference type="InterPro" id="IPR036291">
    <property type="entry name" value="NAD(P)-bd_dom_sf"/>
</dbReference>
<name>A0A150QZ24_SORCE</name>
<dbReference type="FunFam" id="3.40.50.720:FF:000084">
    <property type="entry name" value="Short-chain dehydrogenase reductase"/>
    <property type="match status" value="1"/>
</dbReference>
<comment type="similarity">
    <text evidence="1">Belongs to the short-chain dehydrogenases/reductases (SDR) family.</text>
</comment>
<reference evidence="2 3" key="1">
    <citation type="submission" date="2014-02" db="EMBL/GenBank/DDBJ databases">
        <title>The small core and large imbalanced accessory genome model reveals a collaborative survival strategy of Sorangium cellulosum strains in nature.</title>
        <authorList>
            <person name="Han K."/>
            <person name="Peng R."/>
            <person name="Blom J."/>
            <person name="Li Y.-Z."/>
        </authorList>
    </citation>
    <scope>NUCLEOTIDE SEQUENCE [LARGE SCALE GENOMIC DNA]</scope>
    <source>
        <strain evidence="2 3">So0008-312</strain>
    </source>
</reference>
<dbReference type="Proteomes" id="UP000075260">
    <property type="component" value="Unassembled WGS sequence"/>
</dbReference>
<organism evidence="2 3">
    <name type="scientific">Sorangium cellulosum</name>
    <name type="common">Polyangium cellulosum</name>
    <dbReference type="NCBI Taxonomy" id="56"/>
    <lineage>
        <taxon>Bacteria</taxon>
        <taxon>Pseudomonadati</taxon>
        <taxon>Myxococcota</taxon>
        <taxon>Polyangia</taxon>
        <taxon>Polyangiales</taxon>
        <taxon>Polyangiaceae</taxon>
        <taxon>Sorangium</taxon>
    </lineage>
</organism>
<dbReference type="CDD" id="cd05344">
    <property type="entry name" value="BKR_like_SDR_like"/>
    <property type="match status" value="1"/>
</dbReference>
<evidence type="ECO:0000313" key="2">
    <source>
        <dbReference type="EMBL" id="KYF72956.1"/>
    </source>
</evidence>
<dbReference type="PANTHER" id="PTHR42879">
    <property type="entry name" value="3-OXOACYL-(ACYL-CARRIER-PROTEIN) REDUCTASE"/>
    <property type="match status" value="1"/>
</dbReference>
<protein>
    <submittedName>
        <fullName evidence="2">Short-chain dehydrogenase</fullName>
    </submittedName>
</protein>
<accession>A0A150QZ24</accession>
<dbReference type="PRINTS" id="PR00081">
    <property type="entry name" value="GDHRDH"/>
</dbReference>
<dbReference type="PRINTS" id="PR00080">
    <property type="entry name" value="SDRFAMILY"/>
</dbReference>
<evidence type="ECO:0000313" key="3">
    <source>
        <dbReference type="Proteomes" id="UP000075260"/>
    </source>
</evidence>
<evidence type="ECO:0000256" key="1">
    <source>
        <dbReference type="ARBA" id="ARBA00006484"/>
    </source>
</evidence>
<dbReference type="PANTHER" id="PTHR42879:SF6">
    <property type="entry name" value="NADPH-DEPENDENT REDUCTASE BACG"/>
    <property type="match status" value="1"/>
</dbReference>
<dbReference type="InterPro" id="IPR050259">
    <property type="entry name" value="SDR"/>
</dbReference>
<comment type="caution">
    <text evidence="2">The sequence shown here is derived from an EMBL/GenBank/DDBJ whole genome shotgun (WGS) entry which is preliminary data.</text>
</comment>